<evidence type="ECO:0000313" key="4">
    <source>
        <dbReference type="Proteomes" id="UP000030748"/>
    </source>
</evidence>
<keyword evidence="2" id="KW-0812">Transmembrane</keyword>
<evidence type="ECO:0000313" key="3">
    <source>
        <dbReference type="EMBL" id="EYU43140.1"/>
    </source>
</evidence>
<dbReference type="KEGG" id="egt:105951578"/>
<evidence type="ECO:0000256" key="2">
    <source>
        <dbReference type="SAM" id="Phobius"/>
    </source>
</evidence>
<feature type="region of interest" description="Disordered" evidence="1">
    <location>
        <begin position="173"/>
        <end position="193"/>
    </location>
</feature>
<dbReference type="OrthoDB" id="1934526at2759"/>
<evidence type="ECO:0000256" key="1">
    <source>
        <dbReference type="SAM" id="MobiDB-lite"/>
    </source>
</evidence>
<dbReference type="AlphaFoldDB" id="A0A022RW07"/>
<proteinExistence type="predicted"/>
<protein>
    <submittedName>
        <fullName evidence="3">Uncharacterized protein</fullName>
    </submittedName>
</protein>
<keyword evidence="2" id="KW-1133">Transmembrane helix</keyword>
<dbReference type="STRING" id="4155.A0A022RW07"/>
<gene>
    <name evidence="3" type="ORF">MIMGU_mgv1a014328mg</name>
</gene>
<dbReference type="eggNOG" id="ENOG502RXY5">
    <property type="taxonomic scope" value="Eukaryota"/>
</dbReference>
<keyword evidence="4" id="KW-1185">Reference proteome</keyword>
<dbReference type="PANTHER" id="PTHR36703">
    <property type="entry name" value="TRIACYLGLYCEROL LIPASE-LIKE PROTEIN"/>
    <property type="match status" value="1"/>
</dbReference>
<dbReference type="EMBL" id="KI630264">
    <property type="protein sequence ID" value="EYU43140.1"/>
    <property type="molecule type" value="Genomic_DNA"/>
</dbReference>
<reference evidence="3 4" key="1">
    <citation type="journal article" date="2013" name="Proc. Natl. Acad. Sci. U.S.A.">
        <title>Fine-scale variation in meiotic recombination in Mimulus inferred from population shotgun sequencing.</title>
        <authorList>
            <person name="Hellsten U."/>
            <person name="Wright K.M."/>
            <person name="Jenkins J."/>
            <person name="Shu S."/>
            <person name="Yuan Y."/>
            <person name="Wessler S.R."/>
            <person name="Schmutz J."/>
            <person name="Willis J.H."/>
            <person name="Rokhsar D.S."/>
        </authorList>
    </citation>
    <scope>NUCLEOTIDE SEQUENCE [LARGE SCALE GENOMIC DNA]</scope>
    <source>
        <strain evidence="4">cv. DUN x IM62</strain>
    </source>
</reference>
<feature type="transmembrane region" description="Helical" evidence="2">
    <location>
        <begin position="108"/>
        <end position="129"/>
    </location>
</feature>
<keyword evidence="2" id="KW-0472">Membrane</keyword>
<accession>A0A022RW07</accession>
<dbReference type="Proteomes" id="UP000030748">
    <property type="component" value="Unassembled WGS sequence"/>
</dbReference>
<dbReference type="OMA" id="YTLGWRG"/>
<organism evidence="3 4">
    <name type="scientific">Erythranthe guttata</name>
    <name type="common">Yellow monkey flower</name>
    <name type="synonym">Mimulus guttatus</name>
    <dbReference type="NCBI Taxonomy" id="4155"/>
    <lineage>
        <taxon>Eukaryota</taxon>
        <taxon>Viridiplantae</taxon>
        <taxon>Streptophyta</taxon>
        <taxon>Embryophyta</taxon>
        <taxon>Tracheophyta</taxon>
        <taxon>Spermatophyta</taxon>
        <taxon>Magnoliopsida</taxon>
        <taxon>eudicotyledons</taxon>
        <taxon>Gunneridae</taxon>
        <taxon>Pentapetalae</taxon>
        <taxon>asterids</taxon>
        <taxon>lamiids</taxon>
        <taxon>Lamiales</taxon>
        <taxon>Phrymaceae</taxon>
        <taxon>Erythranthe</taxon>
    </lineage>
</organism>
<dbReference type="PhylomeDB" id="A0A022RW07"/>
<name>A0A022RW07_ERYGU</name>
<sequence>MRTISRLRASGSSIANHQILTQFRTKASNSLSAVQATFNSTKDLFERHKVVFTISTSIASVATAWAGYSLRHLHQSRVEERLQSIEKAMKSNYEMKEPEIRRLVSRTVSIPACVATAGTSLIIGYGLGWRGGAWYANRKLREEQMKLLGTIKQQRFHKVLKFLKRPLRRPKLQESAASKISDSSPKDASVPCT</sequence>
<dbReference type="PANTHER" id="PTHR36703:SF1">
    <property type="entry name" value="TRIACYLGLYCEROL LIPASE-LIKE PROTEIN"/>
    <property type="match status" value="1"/>
</dbReference>
<feature type="transmembrane region" description="Helical" evidence="2">
    <location>
        <begin position="50"/>
        <end position="68"/>
    </location>
</feature>